<dbReference type="GO" id="GO:0043842">
    <property type="term" value="F:Kdo transferase activity"/>
    <property type="evidence" value="ECO:0007669"/>
    <property type="project" value="UniProtKB-EC"/>
</dbReference>
<comment type="catalytic activity">
    <reaction evidence="7 10">
        <text>lipid IVA (E. coli) + CMP-3-deoxy-beta-D-manno-octulosonate = alpha-Kdo-(2-&gt;6)-lipid IVA (E. coli) + CMP + H(+)</text>
        <dbReference type="Rhea" id="RHEA:28066"/>
        <dbReference type="ChEBI" id="CHEBI:15378"/>
        <dbReference type="ChEBI" id="CHEBI:58603"/>
        <dbReference type="ChEBI" id="CHEBI:60364"/>
        <dbReference type="ChEBI" id="CHEBI:60377"/>
        <dbReference type="ChEBI" id="CHEBI:85987"/>
        <dbReference type="EC" id="2.4.99.12"/>
    </reaction>
</comment>
<evidence type="ECO:0000256" key="10">
    <source>
        <dbReference type="RuleBase" id="RU365103"/>
    </source>
</evidence>
<evidence type="ECO:0000256" key="5">
    <source>
        <dbReference type="ARBA" id="ARBA00022679"/>
    </source>
</evidence>
<dbReference type="PANTHER" id="PTHR42755:SF1">
    <property type="entry name" value="3-DEOXY-D-MANNO-OCTULOSONIC ACID TRANSFERASE, MITOCHONDRIAL-RELATED"/>
    <property type="match status" value="1"/>
</dbReference>
<dbReference type="PANTHER" id="PTHR42755">
    <property type="entry name" value="3-DEOXY-MANNO-OCTULOSONATE CYTIDYLYLTRANSFERASE"/>
    <property type="match status" value="1"/>
</dbReference>
<name>A0A285D499_9RHOB</name>
<evidence type="ECO:0000256" key="7">
    <source>
        <dbReference type="ARBA" id="ARBA00049183"/>
    </source>
</evidence>
<evidence type="ECO:0000313" key="12">
    <source>
        <dbReference type="EMBL" id="SNX74609.1"/>
    </source>
</evidence>
<accession>A0A285D499</accession>
<gene>
    <name evidence="12" type="ORF">SAMN05878503_12411</name>
</gene>
<keyword evidence="13" id="KW-1185">Reference proteome</keyword>
<dbReference type="GO" id="GO:0005886">
    <property type="term" value="C:plasma membrane"/>
    <property type="evidence" value="ECO:0007669"/>
    <property type="project" value="UniProtKB-SubCell"/>
</dbReference>
<evidence type="ECO:0000259" key="11">
    <source>
        <dbReference type="Pfam" id="PF04413"/>
    </source>
</evidence>
<evidence type="ECO:0000256" key="4">
    <source>
        <dbReference type="ARBA" id="ARBA00019077"/>
    </source>
</evidence>
<dbReference type="UniPathway" id="UPA00958"/>
<dbReference type="GO" id="GO:0009245">
    <property type="term" value="P:lipid A biosynthetic process"/>
    <property type="evidence" value="ECO:0007669"/>
    <property type="project" value="TreeGrafter"/>
</dbReference>
<evidence type="ECO:0000256" key="8">
    <source>
        <dbReference type="PIRSR" id="PIRSR639901-1"/>
    </source>
</evidence>
<keyword evidence="10" id="KW-0472">Membrane</keyword>
<evidence type="ECO:0000256" key="3">
    <source>
        <dbReference type="ARBA" id="ARBA00012621"/>
    </source>
</evidence>
<dbReference type="Proteomes" id="UP000219467">
    <property type="component" value="Unassembled WGS sequence"/>
</dbReference>
<feature type="site" description="Transition state stabilizer" evidence="9">
    <location>
        <position position="127"/>
    </location>
</feature>
<protein>
    <recommendedName>
        <fullName evidence="4 10">3-deoxy-D-manno-octulosonic acid transferase</fullName>
        <shortName evidence="10">Kdo transferase</shortName>
        <ecNumber evidence="3 10">2.4.99.12</ecNumber>
    </recommendedName>
    <alternativeName>
        <fullName evidence="6 10">Lipid IV(A) 3-deoxy-D-manno-octulosonic acid transferase</fullName>
    </alternativeName>
</protein>
<evidence type="ECO:0000256" key="1">
    <source>
        <dbReference type="ARBA" id="ARBA00003394"/>
    </source>
</evidence>
<dbReference type="Gene3D" id="3.40.50.2000">
    <property type="entry name" value="Glycogen Phosphorylase B"/>
    <property type="match status" value="1"/>
</dbReference>
<dbReference type="InterPro" id="IPR038107">
    <property type="entry name" value="Glycos_transf_N_sf"/>
</dbReference>
<dbReference type="OrthoDB" id="9789797at2"/>
<dbReference type="InterPro" id="IPR039901">
    <property type="entry name" value="Kdotransferase"/>
</dbReference>
<dbReference type="InterPro" id="IPR007507">
    <property type="entry name" value="Glycos_transf_N"/>
</dbReference>
<keyword evidence="10" id="KW-0448">Lipopolysaccharide biosynthesis</keyword>
<dbReference type="GO" id="GO:0009244">
    <property type="term" value="P:lipopolysaccharide core region biosynthetic process"/>
    <property type="evidence" value="ECO:0007669"/>
    <property type="project" value="UniProtKB-UniRule"/>
</dbReference>
<proteinExistence type="inferred from homology"/>
<dbReference type="Gene3D" id="3.40.50.11720">
    <property type="entry name" value="3-Deoxy-D-manno-octulosonic-acid transferase, N-terminal domain"/>
    <property type="match status" value="1"/>
</dbReference>
<feature type="site" description="Transition state stabilizer" evidence="9">
    <location>
        <position position="206"/>
    </location>
</feature>
<dbReference type="RefSeq" id="WP_097031750.1">
    <property type="nucleotide sequence ID" value="NZ_OAOQ01000024.1"/>
</dbReference>
<dbReference type="EMBL" id="OAOQ01000024">
    <property type="protein sequence ID" value="SNX74609.1"/>
    <property type="molecule type" value="Genomic_DNA"/>
</dbReference>
<evidence type="ECO:0000256" key="6">
    <source>
        <dbReference type="ARBA" id="ARBA00031445"/>
    </source>
</evidence>
<dbReference type="AlphaFoldDB" id="A0A285D499"/>
<comment type="similarity">
    <text evidence="10">Belongs to the glycosyltransferase group 1 family.</text>
</comment>
<comment type="function">
    <text evidence="1 10">Involved in lipopolysaccharide (LPS) biosynthesis. Catalyzes the transfer of 3-deoxy-D-manno-octulosonate (Kdo) residue(s) from CMP-Kdo to lipid IV(A), the tetraacyldisaccharide-1,4'-bisphosphate precursor of lipid A.</text>
</comment>
<dbReference type="Pfam" id="PF04413">
    <property type="entry name" value="Glycos_transf_N"/>
    <property type="match status" value="1"/>
</dbReference>
<evidence type="ECO:0000313" key="13">
    <source>
        <dbReference type="Proteomes" id="UP000219467"/>
    </source>
</evidence>
<keyword evidence="5 10" id="KW-0808">Transferase</keyword>
<feature type="domain" description="3-deoxy-D-manno-octulosonic-acid transferase N-terminal" evidence="11">
    <location>
        <begin position="34"/>
        <end position="199"/>
    </location>
</feature>
<sequence>MTIYRILWTLLVPGLLAAVLWRRLRGRGVAHEAAERLALCDGASQPVIWLHGASNGEITSARWLIEDLLRREPGLTVLVTCNNPTARSMVQGWGVPGLRAALAPWDTPGAVRRFLGRWRPRACLILENELWPERLAGLAAAGVPVLAIGARLSERSARMWGRVAPGMLRRMLGAVSWLSAQDAGSEGRFIAAGLPVERLGPRLLLKARTTAAPVARPFPAPPRARCVLAASTHEGEDAAILDAFAAARGQFDLLVIAPRHPQRGPAIAALAEARGLHPRLRSRHETAETAVYIADTLGEMGLWYGMCGVTFIGGTLVPKGGHTPFEPMAAGSALIHGPSVHNFTETFATLDAAGAARAVADGAGLARVLAGLDAAAQARLVAAAAALPQGADAGPILDALDRLAPAG</sequence>
<comment type="subcellular location">
    <subcellularLocation>
        <location evidence="10">Cell membrane</location>
    </subcellularLocation>
</comment>
<reference evidence="13" key="1">
    <citation type="submission" date="2017-08" db="EMBL/GenBank/DDBJ databases">
        <authorList>
            <person name="Varghese N."/>
            <person name="Submissions S."/>
        </authorList>
    </citation>
    <scope>NUCLEOTIDE SEQUENCE [LARGE SCALE GENOMIC DNA]</scope>
    <source>
        <strain evidence="13">JA234</strain>
    </source>
</reference>
<evidence type="ECO:0000256" key="9">
    <source>
        <dbReference type="PIRSR" id="PIRSR639901-2"/>
    </source>
</evidence>
<dbReference type="EC" id="2.4.99.12" evidence="3 10"/>
<evidence type="ECO:0000256" key="2">
    <source>
        <dbReference type="ARBA" id="ARBA00004713"/>
    </source>
</evidence>
<feature type="active site" description="Proton acceptor" evidence="8">
    <location>
        <position position="57"/>
    </location>
</feature>
<comment type="pathway">
    <text evidence="2 10">Bacterial outer membrane biogenesis; LPS core biosynthesis.</text>
</comment>
<keyword evidence="10" id="KW-1003">Cell membrane</keyword>
<organism evidence="12 13">
    <name type="scientific">Cereibacter ovatus</name>
    <dbReference type="NCBI Taxonomy" id="439529"/>
    <lineage>
        <taxon>Bacteria</taxon>
        <taxon>Pseudomonadati</taxon>
        <taxon>Pseudomonadota</taxon>
        <taxon>Alphaproteobacteria</taxon>
        <taxon>Rhodobacterales</taxon>
        <taxon>Paracoccaceae</taxon>
        <taxon>Cereibacter</taxon>
    </lineage>
</organism>